<sequence length="67" mass="7739">MSRTTDAKHYGPGVREVEGSIEHGMIEDSRSCRGSMLDYFIVGDKIKENWEVSHYFNGSHRQMFSLQ</sequence>
<accession>A0AAE1T148</accession>
<dbReference type="AlphaFoldDB" id="A0AAE1T148"/>
<organism evidence="1 2">
    <name type="scientific">Anisodus tanguticus</name>
    <dbReference type="NCBI Taxonomy" id="243964"/>
    <lineage>
        <taxon>Eukaryota</taxon>
        <taxon>Viridiplantae</taxon>
        <taxon>Streptophyta</taxon>
        <taxon>Embryophyta</taxon>
        <taxon>Tracheophyta</taxon>
        <taxon>Spermatophyta</taxon>
        <taxon>Magnoliopsida</taxon>
        <taxon>eudicotyledons</taxon>
        <taxon>Gunneridae</taxon>
        <taxon>Pentapetalae</taxon>
        <taxon>asterids</taxon>
        <taxon>lamiids</taxon>
        <taxon>Solanales</taxon>
        <taxon>Solanaceae</taxon>
        <taxon>Solanoideae</taxon>
        <taxon>Hyoscyameae</taxon>
        <taxon>Anisodus</taxon>
    </lineage>
</organism>
<dbReference type="EMBL" id="JAVYJV010000001">
    <property type="protein sequence ID" value="KAK4379684.1"/>
    <property type="molecule type" value="Genomic_DNA"/>
</dbReference>
<evidence type="ECO:0000313" key="2">
    <source>
        <dbReference type="Proteomes" id="UP001291623"/>
    </source>
</evidence>
<proteinExistence type="predicted"/>
<name>A0AAE1T148_9SOLA</name>
<evidence type="ECO:0000313" key="1">
    <source>
        <dbReference type="EMBL" id="KAK4379684.1"/>
    </source>
</evidence>
<keyword evidence="2" id="KW-1185">Reference proteome</keyword>
<comment type="caution">
    <text evidence="1">The sequence shown here is derived from an EMBL/GenBank/DDBJ whole genome shotgun (WGS) entry which is preliminary data.</text>
</comment>
<gene>
    <name evidence="1" type="ORF">RND71_001546</name>
</gene>
<dbReference type="Proteomes" id="UP001291623">
    <property type="component" value="Unassembled WGS sequence"/>
</dbReference>
<protein>
    <submittedName>
        <fullName evidence="1">Uncharacterized protein</fullName>
    </submittedName>
</protein>
<reference evidence="1" key="1">
    <citation type="submission" date="2023-12" db="EMBL/GenBank/DDBJ databases">
        <title>Genome assembly of Anisodus tanguticus.</title>
        <authorList>
            <person name="Wang Y.-J."/>
        </authorList>
    </citation>
    <scope>NUCLEOTIDE SEQUENCE</scope>
    <source>
        <strain evidence="1">KB-2021</strain>
        <tissue evidence="1">Leaf</tissue>
    </source>
</reference>